<reference evidence="1" key="1">
    <citation type="submission" date="2019-10" db="EMBL/GenBank/DDBJ databases">
        <title>Draft genome sequece of Microseira wollei NIES-4236.</title>
        <authorList>
            <person name="Yamaguchi H."/>
            <person name="Suzuki S."/>
            <person name="Kawachi M."/>
        </authorList>
    </citation>
    <scope>NUCLEOTIDE SEQUENCE</scope>
    <source>
        <strain evidence="1">NIES-4236</strain>
    </source>
</reference>
<accession>A0AAV3XJ30</accession>
<comment type="caution">
    <text evidence="1">The sequence shown here is derived from an EMBL/GenBank/DDBJ whole genome shotgun (WGS) entry which is preliminary data.</text>
</comment>
<dbReference type="RefSeq" id="WP_226588617.1">
    <property type="nucleotide sequence ID" value="NZ_BLAY01000139.1"/>
</dbReference>
<proteinExistence type="predicted"/>
<dbReference type="EMBL" id="BLAY01000139">
    <property type="protein sequence ID" value="GET41900.1"/>
    <property type="molecule type" value="Genomic_DNA"/>
</dbReference>
<dbReference type="AlphaFoldDB" id="A0AAV3XJ30"/>
<gene>
    <name evidence="1" type="ORF">MiSe_67140</name>
</gene>
<evidence type="ECO:0000313" key="2">
    <source>
        <dbReference type="Proteomes" id="UP001050975"/>
    </source>
</evidence>
<protein>
    <submittedName>
        <fullName evidence="1">Uncharacterized protein</fullName>
    </submittedName>
</protein>
<name>A0AAV3XJ30_9CYAN</name>
<keyword evidence="2" id="KW-1185">Reference proteome</keyword>
<sequence>MSDSGVIHPEYMRVVERKPGGWLFKTGKMFDKRLPIAVDFQDFELL</sequence>
<organism evidence="1 2">
    <name type="scientific">Microseira wollei NIES-4236</name>
    <dbReference type="NCBI Taxonomy" id="2530354"/>
    <lineage>
        <taxon>Bacteria</taxon>
        <taxon>Bacillati</taxon>
        <taxon>Cyanobacteriota</taxon>
        <taxon>Cyanophyceae</taxon>
        <taxon>Oscillatoriophycideae</taxon>
        <taxon>Aerosakkonematales</taxon>
        <taxon>Aerosakkonemataceae</taxon>
        <taxon>Microseira</taxon>
    </lineage>
</organism>
<evidence type="ECO:0000313" key="1">
    <source>
        <dbReference type="EMBL" id="GET41900.1"/>
    </source>
</evidence>
<dbReference type="Proteomes" id="UP001050975">
    <property type="component" value="Unassembled WGS sequence"/>
</dbReference>